<accession>A0A397HB73</accession>
<feature type="region of interest" description="Disordered" evidence="2">
    <location>
        <begin position="1"/>
        <end position="22"/>
    </location>
</feature>
<comment type="caution">
    <text evidence="3">The sequence shown here is derived from an EMBL/GenBank/DDBJ whole genome shotgun (WGS) entry which is preliminary data.</text>
</comment>
<dbReference type="SUPFAM" id="SSF53335">
    <property type="entry name" value="S-adenosyl-L-methionine-dependent methyltransferases"/>
    <property type="match status" value="1"/>
</dbReference>
<organism evidence="3 4">
    <name type="scientific">Aspergillus thermomutatus</name>
    <name type="common">Neosartorya pseudofischeri</name>
    <dbReference type="NCBI Taxonomy" id="41047"/>
    <lineage>
        <taxon>Eukaryota</taxon>
        <taxon>Fungi</taxon>
        <taxon>Dikarya</taxon>
        <taxon>Ascomycota</taxon>
        <taxon>Pezizomycotina</taxon>
        <taxon>Eurotiomycetes</taxon>
        <taxon>Eurotiomycetidae</taxon>
        <taxon>Eurotiales</taxon>
        <taxon>Aspergillaceae</taxon>
        <taxon>Aspergillus</taxon>
        <taxon>Aspergillus subgen. Fumigati</taxon>
    </lineage>
</organism>
<dbReference type="STRING" id="41047.A0A397HB73"/>
<dbReference type="InterPro" id="IPR029063">
    <property type="entry name" value="SAM-dependent_MTases_sf"/>
</dbReference>
<dbReference type="AlphaFoldDB" id="A0A397HB73"/>
<dbReference type="GeneID" id="38127221"/>
<keyword evidence="4" id="KW-1185">Reference proteome</keyword>
<gene>
    <name evidence="3" type="ORF">CDV56_105247</name>
</gene>
<dbReference type="EMBL" id="NKHU02000064">
    <property type="protein sequence ID" value="RHZ58934.1"/>
    <property type="molecule type" value="Genomic_DNA"/>
</dbReference>
<dbReference type="PANTHER" id="PTHR43861">
    <property type="entry name" value="TRANS-ACONITATE 2-METHYLTRANSFERASE-RELATED"/>
    <property type="match status" value="1"/>
</dbReference>
<dbReference type="PANTHER" id="PTHR43861:SF3">
    <property type="entry name" value="PUTATIVE (AFU_ORTHOLOGUE AFUA_2G14390)-RELATED"/>
    <property type="match status" value="1"/>
</dbReference>
<name>A0A397HB73_ASPTH</name>
<dbReference type="Pfam" id="PF13489">
    <property type="entry name" value="Methyltransf_23"/>
    <property type="match status" value="1"/>
</dbReference>
<dbReference type="Gene3D" id="3.40.50.150">
    <property type="entry name" value="Vaccinia Virus protein VP39"/>
    <property type="match status" value="1"/>
</dbReference>
<evidence type="ECO:0000313" key="4">
    <source>
        <dbReference type="Proteomes" id="UP000215305"/>
    </source>
</evidence>
<sequence>MSQPLTGNDRFNAEAANWDNNPSVQEATRLAYETLHPLLTTPSNGAQSLDVLEVGCGTGLLTLRVAPHVKQIVAIDTAEGMVDMLNAKLSEPNAPENVTPICHLLTDPEDPALPPATVTESTGPGAGARRKFDLILSHLVMHHVPDLRSFLSTLRGCLKSGGRVALTDFEDFGPEARLFHPKDKLEGVERHGIPRGWMEDLMREVGFTEVKVWVGWTLDKEVEDWEDGRREVMEFPFLVCEGVCP</sequence>
<protein>
    <recommendedName>
        <fullName evidence="5">Methyltransferase domain-containing protein</fullName>
    </recommendedName>
</protein>
<dbReference type="CDD" id="cd02440">
    <property type="entry name" value="AdoMet_MTases"/>
    <property type="match status" value="1"/>
</dbReference>
<keyword evidence="1" id="KW-0808">Transferase</keyword>
<evidence type="ECO:0000256" key="1">
    <source>
        <dbReference type="ARBA" id="ARBA00022679"/>
    </source>
</evidence>
<dbReference type="VEuPathDB" id="FungiDB:CDV56_105247"/>
<dbReference type="GO" id="GO:0016740">
    <property type="term" value="F:transferase activity"/>
    <property type="evidence" value="ECO:0007669"/>
    <property type="project" value="UniProtKB-KW"/>
</dbReference>
<evidence type="ECO:0000256" key="2">
    <source>
        <dbReference type="SAM" id="MobiDB-lite"/>
    </source>
</evidence>
<evidence type="ECO:0008006" key="5">
    <source>
        <dbReference type="Google" id="ProtNLM"/>
    </source>
</evidence>
<dbReference type="OrthoDB" id="66144at2759"/>
<dbReference type="RefSeq" id="XP_026615586.1">
    <property type="nucleotide sequence ID" value="XM_026758866.1"/>
</dbReference>
<reference evidence="3" key="1">
    <citation type="submission" date="2018-08" db="EMBL/GenBank/DDBJ databases">
        <title>Draft genome sequence of azole-resistant Aspergillus thermomutatus (Neosartorya pseudofischeri) strain HMR AF 39, isolated from a human nasal aspirate.</title>
        <authorList>
            <person name="Parent-Michaud M."/>
            <person name="Dufresne P.J."/>
            <person name="Fournier E."/>
            <person name="Martineau C."/>
            <person name="Moreira S."/>
            <person name="Perkins V."/>
            <person name="De Repentigny L."/>
            <person name="Dufresne S.F."/>
        </authorList>
    </citation>
    <scope>NUCLEOTIDE SEQUENCE [LARGE SCALE GENOMIC DNA]</scope>
    <source>
        <strain evidence="3">HMR AF 39</strain>
    </source>
</reference>
<proteinExistence type="predicted"/>
<evidence type="ECO:0000313" key="3">
    <source>
        <dbReference type="EMBL" id="RHZ58934.1"/>
    </source>
</evidence>
<dbReference type="Proteomes" id="UP000215305">
    <property type="component" value="Unassembled WGS sequence"/>
</dbReference>